<protein>
    <submittedName>
        <fullName evidence="1">Uncharacterized protein</fullName>
    </submittedName>
</protein>
<comment type="caution">
    <text evidence="1">The sequence shown here is derived from an EMBL/GenBank/DDBJ whole genome shotgun (WGS) entry which is preliminary data.</text>
</comment>
<organism evidence="1">
    <name type="scientific">marine sediment metagenome</name>
    <dbReference type="NCBI Taxonomy" id="412755"/>
    <lineage>
        <taxon>unclassified sequences</taxon>
        <taxon>metagenomes</taxon>
        <taxon>ecological metagenomes</taxon>
    </lineage>
</organism>
<proteinExistence type="predicted"/>
<reference evidence="1" key="1">
    <citation type="journal article" date="2014" name="Front. Microbiol.">
        <title>High frequency of phylogenetically diverse reductive dehalogenase-homologous genes in deep subseafloor sedimentary metagenomes.</title>
        <authorList>
            <person name="Kawai M."/>
            <person name="Futagami T."/>
            <person name="Toyoda A."/>
            <person name="Takaki Y."/>
            <person name="Nishi S."/>
            <person name="Hori S."/>
            <person name="Arai W."/>
            <person name="Tsubouchi T."/>
            <person name="Morono Y."/>
            <person name="Uchiyama I."/>
            <person name="Ito T."/>
            <person name="Fujiyama A."/>
            <person name="Inagaki F."/>
            <person name="Takami H."/>
        </authorList>
    </citation>
    <scope>NUCLEOTIDE SEQUENCE</scope>
    <source>
        <strain evidence="1">Expedition CK06-06</strain>
    </source>
</reference>
<evidence type="ECO:0000313" key="1">
    <source>
        <dbReference type="EMBL" id="GAH52882.1"/>
    </source>
</evidence>
<accession>X1G6K1</accession>
<dbReference type="AlphaFoldDB" id="X1G6K1"/>
<dbReference type="EMBL" id="BARU01022099">
    <property type="protein sequence ID" value="GAH52882.1"/>
    <property type="molecule type" value="Genomic_DNA"/>
</dbReference>
<name>X1G6K1_9ZZZZ</name>
<sequence length="111" mass="12943">MLERFRGRTITYDKIQDEICIPWYSEPPYINTHYNRALKALEKEGEIRVDRVTSRTLRGLRGDDEITFPQNNPVATNFLSSIPKSALKPKIHYKEYQQLNSIMTPLPISFG</sequence>
<gene>
    <name evidence="1" type="ORF">S03H2_36050</name>
</gene>